<evidence type="ECO:0000313" key="15">
    <source>
        <dbReference type="Proteomes" id="UP000824225"/>
    </source>
</evidence>
<evidence type="ECO:0000256" key="4">
    <source>
        <dbReference type="ARBA" id="ARBA00022679"/>
    </source>
</evidence>
<evidence type="ECO:0000256" key="9">
    <source>
        <dbReference type="ARBA" id="ARBA00029962"/>
    </source>
</evidence>
<sequence length="209" mass="22897">MFLTVEGVEGSGKSTLLDSLAARLEAEGRSVMRTREPGGSSLGAHIRPLVLSAGHKPDPRAELFLFLADRAQHVAEVVKPALAAGTLVLCDRYADSTIAYQGYGRGMDVDRLQQLNDFATDGLWPDLTLLLDLPVEMGLLRATRRNATTGLSRAEGRFEAETLAFHERIRQGFLARARCYPDRFRVLDATLPPPALAEQAWIALRDGAR</sequence>
<gene>
    <name evidence="12 14" type="primary">tmk</name>
    <name evidence="14" type="ORF">H9962_01045</name>
</gene>
<comment type="similarity">
    <text evidence="1 12">Belongs to the thymidylate kinase family.</text>
</comment>
<evidence type="ECO:0000256" key="2">
    <source>
        <dbReference type="ARBA" id="ARBA00012980"/>
    </source>
</evidence>
<dbReference type="AlphaFoldDB" id="A0A9D2HAV3"/>
<comment type="catalytic activity">
    <reaction evidence="10 12">
        <text>dTMP + ATP = dTDP + ADP</text>
        <dbReference type="Rhea" id="RHEA:13517"/>
        <dbReference type="ChEBI" id="CHEBI:30616"/>
        <dbReference type="ChEBI" id="CHEBI:58369"/>
        <dbReference type="ChEBI" id="CHEBI:63528"/>
        <dbReference type="ChEBI" id="CHEBI:456216"/>
        <dbReference type="EC" id="2.7.4.9"/>
    </reaction>
</comment>
<reference evidence="14" key="2">
    <citation type="submission" date="2021-04" db="EMBL/GenBank/DDBJ databases">
        <authorList>
            <person name="Gilroy R."/>
        </authorList>
    </citation>
    <scope>NUCLEOTIDE SEQUENCE</scope>
    <source>
        <strain evidence="14">CHK186-16707</strain>
    </source>
</reference>
<evidence type="ECO:0000256" key="3">
    <source>
        <dbReference type="ARBA" id="ARBA00017144"/>
    </source>
</evidence>
<feature type="binding site" evidence="12">
    <location>
        <begin position="7"/>
        <end position="14"/>
    </location>
    <ligand>
        <name>ATP</name>
        <dbReference type="ChEBI" id="CHEBI:30616"/>
    </ligand>
</feature>
<evidence type="ECO:0000256" key="1">
    <source>
        <dbReference type="ARBA" id="ARBA00009776"/>
    </source>
</evidence>
<dbReference type="EMBL" id="DXAN01000003">
    <property type="protein sequence ID" value="HJA07768.1"/>
    <property type="molecule type" value="Genomic_DNA"/>
</dbReference>
<reference evidence="14" key="1">
    <citation type="journal article" date="2021" name="PeerJ">
        <title>Extensive microbial diversity within the chicken gut microbiome revealed by metagenomics and culture.</title>
        <authorList>
            <person name="Gilroy R."/>
            <person name="Ravi A."/>
            <person name="Getino M."/>
            <person name="Pursley I."/>
            <person name="Horton D.L."/>
            <person name="Alikhan N.F."/>
            <person name="Baker D."/>
            <person name="Gharbi K."/>
            <person name="Hall N."/>
            <person name="Watson M."/>
            <person name="Adriaenssens E.M."/>
            <person name="Foster-Nyarko E."/>
            <person name="Jarju S."/>
            <person name="Secka A."/>
            <person name="Antonio M."/>
            <person name="Oren A."/>
            <person name="Chaudhuri R.R."/>
            <person name="La Ragione R."/>
            <person name="Hildebrand F."/>
            <person name="Pallen M.J."/>
        </authorList>
    </citation>
    <scope>NUCLEOTIDE SEQUENCE</scope>
    <source>
        <strain evidence="14">CHK186-16707</strain>
    </source>
</reference>
<keyword evidence="4 12" id="KW-0808">Transferase</keyword>
<keyword evidence="5 12" id="KW-0545">Nucleotide biosynthesis</keyword>
<dbReference type="InterPro" id="IPR018095">
    <property type="entry name" value="Thymidylate_kin_CS"/>
</dbReference>
<evidence type="ECO:0000256" key="12">
    <source>
        <dbReference type="HAMAP-Rule" id="MF_00165"/>
    </source>
</evidence>
<dbReference type="CDD" id="cd01672">
    <property type="entry name" value="TMPK"/>
    <property type="match status" value="1"/>
</dbReference>
<keyword evidence="8 12" id="KW-0067">ATP-binding</keyword>
<dbReference type="InterPro" id="IPR039430">
    <property type="entry name" value="Thymidylate_kin-like_dom"/>
</dbReference>
<evidence type="ECO:0000259" key="13">
    <source>
        <dbReference type="Pfam" id="PF02223"/>
    </source>
</evidence>
<dbReference type="NCBIfam" id="TIGR00041">
    <property type="entry name" value="DTMP_kinase"/>
    <property type="match status" value="1"/>
</dbReference>
<evidence type="ECO:0000256" key="8">
    <source>
        <dbReference type="ARBA" id="ARBA00022840"/>
    </source>
</evidence>
<comment type="function">
    <text evidence="11 12">Phosphorylation of dTMP to form dTDP in both de novo and salvage pathways of dTTP synthesis.</text>
</comment>
<dbReference type="GO" id="GO:0004798">
    <property type="term" value="F:dTMP kinase activity"/>
    <property type="evidence" value="ECO:0007669"/>
    <property type="project" value="UniProtKB-UniRule"/>
</dbReference>
<feature type="domain" description="Thymidylate kinase-like" evidence="13">
    <location>
        <begin position="5"/>
        <end position="194"/>
    </location>
</feature>
<dbReference type="InterPro" id="IPR018094">
    <property type="entry name" value="Thymidylate_kinase"/>
</dbReference>
<dbReference type="GO" id="GO:0006227">
    <property type="term" value="P:dUDP biosynthetic process"/>
    <property type="evidence" value="ECO:0007669"/>
    <property type="project" value="TreeGrafter"/>
</dbReference>
<dbReference type="GO" id="GO:0005829">
    <property type="term" value="C:cytosol"/>
    <property type="evidence" value="ECO:0007669"/>
    <property type="project" value="TreeGrafter"/>
</dbReference>
<evidence type="ECO:0000256" key="5">
    <source>
        <dbReference type="ARBA" id="ARBA00022727"/>
    </source>
</evidence>
<dbReference type="PROSITE" id="PS01331">
    <property type="entry name" value="THYMIDYLATE_KINASE"/>
    <property type="match status" value="1"/>
</dbReference>
<evidence type="ECO:0000256" key="10">
    <source>
        <dbReference type="ARBA" id="ARBA00048743"/>
    </source>
</evidence>
<protein>
    <recommendedName>
        <fullName evidence="3 12">Thymidylate kinase</fullName>
        <ecNumber evidence="2 12">2.7.4.9</ecNumber>
    </recommendedName>
    <alternativeName>
        <fullName evidence="9 12">dTMP kinase</fullName>
    </alternativeName>
</protein>
<dbReference type="FunFam" id="3.40.50.300:FF:000225">
    <property type="entry name" value="Thymidylate kinase"/>
    <property type="match status" value="1"/>
</dbReference>
<dbReference type="GO" id="GO:0006233">
    <property type="term" value="P:dTDP biosynthetic process"/>
    <property type="evidence" value="ECO:0007669"/>
    <property type="project" value="InterPro"/>
</dbReference>
<dbReference type="Proteomes" id="UP000824225">
    <property type="component" value="Unassembled WGS sequence"/>
</dbReference>
<name>A0A9D2HAV3_9BACT</name>
<proteinExistence type="inferred from homology"/>
<keyword evidence="7 12" id="KW-0418">Kinase</keyword>
<dbReference type="GO" id="GO:0005524">
    <property type="term" value="F:ATP binding"/>
    <property type="evidence" value="ECO:0007669"/>
    <property type="project" value="UniProtKB-UniRule"/>
</dbReference>
<evidence type="ECO:0000256" key="6">
    <source>
        <dbReference type="ARBA" id="ARBA00022741"/>
    </source>
</evidence>
<dbReference type="EC" id="2.7.4.9" evidence="2 12"/>
<dbReference type="PANTHER" id="PTHR10344">
    <property type="entry name" value="THYMIDYLATE KINASE"/>
    <property type="match status" value="1"/>
</dbReference>
<dbReference type="HAMAP" id="MF_00165">
    <property type="entry name" value="Thymidylate_kinase"/>
    <property type="match status" value="1"/>
</dbReference>
<keyword evidence="6 12" id="KW-0547">Nucleotide-binding</keyword>
<dbReference type="PANTHER" id="PTHR10344:SF4">
    <property type="entry name" value="UMP-CMP KINASE 2, MITOCHONDRIAL"/>
    <property type="match status" value="1"/>
</dbReference>
<organism evidence="14 15">
    <name type="scientific">Candidatus Mailhella merdigallinarum</name>
    <dbReference type="NCBI Taxonomy" id="2838658"/>
    <lineage>
        <taxon>Bacteria</taxon>
        <taxon>Pseudomonadati</taxon>
        <taxon>Thermodesulfobacteriota</taxon>
        <taxon>Desulfovibrionia</taxon>
        <taxon>Desulfovibrionales</taxon>
        <taxon>Desulfovibrionaceae</taxon>
        <taxon>Mailhella</taxon>
    </lineage>
</organism>
<evidence type="ECO:0000313" key="14">
    <source>
        <dbReference type="EMBL" id="HJA07768.1"/>
    </source>
</evidence>
<dbReference type="GO" id="GO:0006235">
    <property type="term" value="P:dTTP biosynthetic process"/>
    <property type="evidence" value="ECO:0007669"/>
    <property type="project" value="UniProtKB-UniRule"/>
</dbReference>
<evidence type="ECO:0000256" key="11">
    <source>
        <dbReference type="ARBA" id="ARBA00057735"/>
    </source>
</evidence>
<dbReference type="Pfam" id="PF02223">
    <property type="entry name" value="Thymidylate_kin"/>
    <property type="match status" value="1"/>
</dbReference>
<evidence type="ECO:0000256" key="7">
    <source>
        <dbReference type="ARBA" id="ARBA00022777"/>
    </source>
</evidence>
<dbReference type="InterPro" id="IPR027417">
    <property type="entry name" value="P-loop_NTPase"/>
</dbReference>
<dbReference type="SUPFAM" id="SSF52540">
    <property type="entry name" value="P-loop containing nucleoside triphosphate hydrolases"/>
    <property type="match status" value="1"/>
</dbReference>
<comment type="caution">
    <text evidence="14">The sequence shown here is derived from an EMBL/GenBank/DDBJ whole genome shotgun (WGS) entry which is preliminary data.</text>
</comment>
<dbReference type="Gene3D" id="3.40.50.300">
    <property type="entry name" value="P-loop containing nucleotide triphosphate hydrolases"/>
    <property type="match status" value="1"/>
</dbReference>
<accession>A0A9D2HAV3</accession>